<dbReference type="PRINTS" id="PR00109">
    <property type="entry name" value="TYRKINASE"/>
</dbReference>
<dbReference type="FunFam" id="3.10.20.90:FF:000021">
    <property type="entry name" value="focal adhesion kinase 1 isoform X1"/>
    <property type="match status" value="1"/>
</dbReference>
<dbReference type="GO" id="GO:0045595">
    <property type="term" value="P:regulation of cell differentiation"/>
    <property type="evidence" value="ECO:0007669"/>
    <property type="project" value="UniProtKB-ARBA"/>
</dbReference>
<dbReference type="PROSITE" id="PS00107">
    <property type="entry name" value="PROTEIN_KINASE_ATP"/>
    <property type="match status" value="1"/>
</dbReference>
<dbReference type="InterPro" id="IPR035963">
    <property type="entry name" value="FERM_2"/>
</dbReference>
<feature type="region of interest" description="Disordered" evidence="26">
    <location>
        <begin position="879"/>
        <end position="965"/>
    </location>
</feature>
<evidence type="ECO:0000256" key="24">
    <source>
        <dbReference type="ARBA" id="ARBA00076769"/>
    </source>
</evidence>
<dbReference type="Pfam" id="PF07714">
    <property type="entry name" value="PK_Tyr_Ser-Thr"/>
    <property type="match status" value="1"/>
</dbReference>
<dbReference type="Gene3D" id="1.20.120.330">
    <property type="entry name" value="Nucleotidyltransferases domain 2"/>
    <property type="match status" value="1"/>
</dbReference>
<dbReference type="CDD" id="cd14473">
    <property type="entry name" value="FERM_B-lobe"/>
    <property type="match status" value="1"/>
</dbReference>
<dbReference type="GO" id="GO:0005524">
    <property type="term" value="F:ATP binding"/>
    <property type="evidence" value="ECO:0007669"/>
    <property type="project" value="UniProtKB-UniRule"/>
</dbReference>
<evidence type="ECO:0000256" key="21">
    <source>
        <dbReference type="ARBA" id="ARBA00043012"/>
    </source>
</evidence>
<dbReference type="GO" id="GO:0005925">
    <property type="term" value="C:focal adhesion"/>
    <property type="evidence" value="ECO:0007669"/>
    <property type="project" value="UniProtKB-SubCell"/>
</dbReference>
<evidence type="ECO:0000256" key="14">
    <source>
        <dbReference type="ARBA" id="ARBA00022949"/>
    </source>
</evidence>
<comment type="catalytic activity">
    <reaction evidence="22">
        <text>L-tyrosyl-[protein] + ATP = O-phospho-L-tyrosyl-[protein] + ADP + H(+)</text>
        <dbReference type="Rhea" id="RHEA:10596"/>
        <dbReference type="Rhea" id="RHEA-COMP:10136"/>
        <dbReference type="Rhea" id="RHEA-COMP:20101"/>
        <dbReference type="ChEBI" id="CHEBI:15378"/>
        <dbReference type="ChEBI" id="CHEBI:30616"/>
        <dbReference type="ChEBI" id="CHEBI:46858"/>
        <dbReference type="ChEBI" id="CHEBI:61978"/>
        <dbReference type="ChEBI" id="CHEBI:456216"/>
        <dbReference type="EC" id="2.7.10.2"/>
    </reaction>
</comment>
<evidence type="ECO:0000256" key="17">
    <source>
        <dbReference type="ARBA" id="ARBA00023212"/>
    </source>
</evidence>
<organism evidence="29 30">
    <name type="scientific">Physeter macrocephalus</name>
    <name type="common">Sperm whale</name>
    <name type="synonym">Physeter catodon</name>
    <dbReference type="NCBI Taxonomy" id="9755"/>
    <lineage>
        <taxon>Eukaryota</taxon>
        <taxon>Metazoa</taxon>
        <taxon>Chordata</taxon>
        <taxon>Craniata</taxon>
        <taxon>Vertebrata</taxon>
        <taxon>Euteleostomi</taxon>
        <taxon>Mammalia</taxon>
        <taxon>Eutheria</taxon>
        <taxon>Laurasiatheria</taxon>
        <taxon>Artiodactyla</taxon>
        <taxon>Whippomorpha</taxon>
        <taxon>Cetacea</taxon>
        <taxon>Odontoceti</taxon>
        <taxon>Physeteridae</taxon>
        <taxon>Physeter</taxon>
    </lineage>
</organism>
<keyword evidence="6" id="KW-0217">Developmental protein</keyword>
<evidence type="ECO:0000256" key="26">
    <source>
        <dbReference type="SAM" id="MobiDB-lite"/>
    </source>
</evidence>
<evidence type="ECO:0000259" key="28">
    <source>
        <dbReference type="PROSITE" id="PS50057"/>
    </source>
</evidence>
<dbReference type="FunFam" id="3.30.200.20:FF:000047">
    <property type="entry name" value="focal adhesion kinase 1 isoform X2"/>
    <property type="match status" value="1"/>
</dbReference>
<dbReference type="FunFam" id="1.20.80.10:FF:000004">
    <property type="entry name" value="Protein-tyrosine kinase 2-beta isoform 1"/>
    <property type="match status" value="1"/>
</dbReference>
<dbReference type="PANTHER" id="PTHR46221:SF12">
    <property type="entry name" value="NON-SPECIFIC PROTEIN-TYROSINE KINASE"/>
    <property type="match status" value="1"/>
</dbReference>
<dbReference type="Gene3D" id="2.30.29.30">
    <property type="entry name" value="Pleckstrin-homology domain (PH domain)/Phosphotyrosine-binding domain (PTB)"/>
    <property type="match status" value="1"/>
</dbReference>
<evidence type="ECO:0000256" key="11">
    <source>
        <dbReference type="ARBA" id="ARBA00022741"/>
    </source>
</evidence>
<evidence type="ECO:0000256" key="1">
    <source>
        <dbReference type="ARBA" id="ARBA00004120"/>
    </source>
</evidence>
<dbReference type="InterPro" id="IPR029071">
    <property type="entry name" value="Ubiquitin-like_domsf"/>
</dbReference>
<dbReference type="CDD" id="cd05056">
    <property type="entry name" value="PTKc_FAK"/>
    <property type="match status" value="1"/>
</dbReference>
<dbReference type="GO" id="GO:0030154">
    <property type="term" value="P:cell differentiation"/>
    <property type="evidence" value="ECO:0007669"/>
    <property type="project" value="UniProtKB-ARBA"/>
</dbReference>
<dbReference type="InterPro" id="IPR000719">
    <property type="entry name" value="Prot_kinase_dom"/>
</dbReference>
<evidence type="ECO:0000256" key="3">
    <source>
        <dbReference type="ARBA" id="ARBA00004413"/>
    </source>
</evidence>
<dbReference type="InterPro" id="IPR014352">
    <property type="entry name" value="FERM/acyl-CoA-bd_prot_sf"/>
</dbReference>
<dbReference type="AlphaFoldDB" id="A0A455C3Y9"/>
<dbReference type="GO" id="GO:0005938">
    <property type="term" value="C:cell cortex"/>
    <property type="evidence" value="ECO:0007669"/>
    <property type="project" value="UniProtKB-SubCell"/>
</dbReference>
<dbReference type="Gene3D" id="3.30.200.20">
    <property type="entry name" value="Phosphorylase Kinase, domain 1"/>
    <property type="match status" value="1"/>
</dbReference>
<evidence type="ECO:0000256" key="4">
    <source>
        <dbReference type="ARBA" id="ARBA00004544"/>
    </source>
</evidence>
<evidence type="ECO:0000313" key="29">
    <source>
        <dbReference type="Proteomes" id="UP000248484"/>
    </source>
</evidence>
<keyword evidence="15" id="KW-0472">Membrane</keyword>
<dbReference type="GO" id="GO:0007172">
    <property type="term" value="P:signal complex assembly"/>
    <property type="evidence" value="ECO:0007669"/>
    <property type="project" value="InterPro"/>
</dbReference>
<evidence type="ECO:0000256" key="9">
    <source>
        <dbReference type="ARBA" id="ARBA00022553"/>
    </source>
</evidence>
<evidence type="ECO:0000256" key="5">
    <source>
        <dbReference type="ARBA" id="ARBA00011903"/>
    </source>
</evidence>
<keyword evidence="12 30" id="KW-0418">Kinase</keyword>
<evidence type="ECO:0000256" key="20">
    <source>
        <dbReference type="ARBA" id="ARBA00042078"/>
    </source>
</evidence>
<keyword evidence="14" id="KW-0965">Cell junction</keyword>
<evidence type="ECO:0000256" key="12">
    <source>
        <dbReference type="ARBA" id="ARBA00022777"/>
    </source>
</evidence>
<evidence type="ECO:0000256" key="23">
    <source>
        <dbReference type="ARBA" id="ARBA00075904"/>
    </source>
</evidence>
<dbReference type="SMART" id="SM00219">
    <property type="entry name" value="TyrKc"/>
    <property type="match status" value="1"/>
</dbReference>
<evidence type="ECO:0000256" key="8">
    <source>
        <dbReference type="ARBA" id="ARBA00022490"/>
    </source>
</evidence>
<feature type="region of interest" description="Disordered" evidence="26">
    <location>
        <begin position="728"/>
        <end position="778"/>
    </location>
</feature>
<dbReference type="InterPro" id="IPR019749">
    <property type="entry name" value="Band_41_domain"/>
</dbReference>
<dbReference type="SUPFAM" id="SSF56112">
    <property type="entry name" value="Protein kinase-like (PK-like)"/>
    <property type="match status" value="1"/>
</dbReference>
<keyword evidence="7" id="KW-1003">Cell membrane</keyword>
<dbReference type="Gene3D" id="1.20.80.10">
    <property type="match status" value="1"/>
</dbReference>
<name>A0A455C3Y9_PHYMC</name>
<dbReference type="Pfam" id="PF00373">
    <property type="entry name" value="FERM_M"/>
    <property type="match status" value="1"/>
</dbReference>
<reference evidence="30" key="1">
    <citation type="submission" date="2025-08" db="UniProtKB">
        <authorList>
            <consortium name="RefSeq"/>
        </authorList>
    </citation>
    <scope>IDENTIFICATION</scope>
    <source>
        <tissue evidence="30">Muscle</tissue>
    </source>
</reference>
<keyword evidence="16" id="KW-0829">Tyrosine-protein kinase</keyword>
<dbReference type="InterPro" id="IPR020635">
    <property type="entry name" value="Tyr_kinase_cat_dom"/>
</dbReference>
<keyword evidence="29" id="KW-1185">Reference proteome</keyword>
<evidence type="ECO:0000256" key="2">
    <source>
        <dbReference type="ARBA" id="ARBA00004246"/>
    </source>
</evidence>
<feature type="compositionally biased region" description="Basic and acidic residues" evidence="26">
    <location>
        <begin position="728"/>
        <end position="740"/>
    </location>
</feature>
<dbReference type="Pfam" id="PF18038">
    <property type="entry name" value="FERM_N_2"/>
    <property type="match status" value="1"/>
</dbReference>
<dbReference type="GO" id="GO:0005886">
    <property type="term" value="C:plasma membrane"/>
    <property type="evidence" value="ECO:0007669"/>
    <property type="project" value="UniProtKB-SubCell"/>
</dbReference>
<keyword evidence="17" id="KW-0206">Cytoskeleton</keyword>
<feature type="binding site" evidence="25">
    <location>
        <position position="497"/>
    </location>
    <ligand>
        <name>ATP</name>
        <dbReference type="ChEBI" id="CHEBI:30616"/>
    </ligand>
</feature>
<dbReference type="SMART" id="SM00295">
    <property type="entry name" value="B41"/>
    <property type="match status" value="1"/>
</dbReference>
<feature type="domain" description="FERM" evidence="28">
    <location>
        <begin position="71"/>
        <end position="391"/>
    </location>
</feature>
<dbReference type="SUPFAM" id="SSF68993">
    <property type="entry name" value="FAT domain of focal adhesion kinase"/>
    <property type="match status" value="1"/>
</dbReference>
<feature type="compositionally biased region" description="Pro residues" evidence="26">
    <location>
        <begin position="912"/>
        <end position="923"/>
    </location>
</feature>
<dbReference type="Gene3D" id="1.10.510.10">
    <property type="entry name" value="Transferase(Phosphotransferase) domain 1"/>
    <property type="match status" value="1"/>
</dbReference>
<protein>
    <recommendedName>
        <fullName evidence="19">Focal adhesion kinase 1</fullName>
        <ecNumber evidence="5">2.7.10.2</ecNumber>
    </recommendedName>
    <alternativeName>
        <fullName evidence="23">Focal adhesion kinase-related nonkinase</fullName>
    </alternativeName>
    <alternativeName>
        <fullName evidence="20">Protein-tyrosine kinase 2</fullName>
    </alternativeName>
    <alternativeName>
        <fullName evidence="24">p125FAK</fullName>
    </alternativeName>
    <alternativeName>
        <fullName evidence="21">pp125FAK</fullName>
    </alternativeName>
</protein>
<dbReference type="Pfam" id="PF03623">
    <property type="entry name" value="Focal_AT"/>
    <property type="match status" value="1"/>
</dbReference>
<evidence type="ECO:0000256" key="22">
    <source>
        <dbReference type="ARBA" id="ARBA00051245"/>
    </source>
</evidence>
<keyword evidence="11 25" id="KW-0547">Nucleotide-binding</keyword>
<evidence type="ECO:0000256" key="13">
    <source>
        <dbReference type="ARBA" id="ARBA00022840"/>
    </source>
</evidence>
<keyword evidence="8" id="KW-0963">Cytoplasm</keyword>
<evidence type="ECO:0000256" key="6">
    <source>
        <dbReference type="ARBA" id="ARBA00022473"/>
    </source>
</evidence>
<dbReference type="FunFam" id="1.20.120.330:FF:000001">
    <property type="entry name" value="focal adhesion kinase 1 isoform X1"/>
    <property type="match status" value="1"/>
</dbReference>
<dbReference type="Gene3D" id="1.20.5.540">
    <property type="entry name" value="Single helix bin"/>
    <property type="match status" value="1"/>
</dbReference>
<evidence type="ECO:0000259" key="27">
    <source>
        <dbReference type="PROSITE" id="PS50011"/>
    </source>
</evidence>
<dbReference type="InterPro" id="IPR008266">
    <property type="entry name" value="Tyr_kinase_AS"/>
</dbReference>
<keyword evidence="18" id="KW-0966">Cell projection</keyword>
<comment type="subcellular location">
    <subcellularLocation>
        <location evidence="2">Cell junction</location>
        <location evidence="2">Focal adhesion</location>
    </subcellularLocation>
    <subcellularLocation>
        <location evidence="3">Cell membrane</location>
        <topology evidence="3">Peripheral membrane protein</topology>
        <orientation evidence="3">Cytoplasmic side</orientation>
    </subcellularLocation>
    <subcellularLocation>
        <location evidence="4">Cytoplasm</location>
        <location evidence="4">Cell cortex</location>
    </subcellularLocation>
    <subcellularLocation>
        <location evidence="1">Cytoplasm</location>
        <location evidence="1">Cytoskeleton</location>
        <location evidence="1">Cilium basal body</location>
    </subcellularLocation>
</comment>
<dbReference type="GO" id="GO:0004715">
    <property type="term" value="F:non-membrane spanning protein tyrosine kinase activity"/>
    <property type="evidence" value="ECO:0007669"/>
    <property type="project" value="UniProtKB-EC"/>
</dbReference>
<dbReference type="InterPro" id="IPR049385">
    <property type="entry name" value="FAK1-like_FERM_C"/>
</dbReference>
<dbReference type="PROSITE" id="PS00109">
    <property type="entry name" value="PROTEIN_KINASE_TYR"/>
    <property type="match status" value="1"/>
</dbReference>
<dbReference type="Pfam" id="PF21477">
    <property type="entry name" value="FERM_C_FAK1"/>
    <property type="match status" value="1"/>
</dbReference>
<accession>A0A455C3Y9</accession>
<dbReference type="FunFam" id="1.10.510.10:FF:000039">
    <property type="entry name" value="Focal adhesion kinase, isoform D"/>
    <property type="match status" value="1"/>
</dbReference>
<keyword evidence="13 25" id="KW-0067">ATP-binding</keyword>
<dbReference type="Proteomes" id="UP000248484">
    <property type="component" value="Chromosome 15"/>
</dbReference>
<dbReference type="InterPro" id="IPR041784">
    <property type="entry name" value="FAK1/PYK2_FERM_C"/>
</dbReference>
<evidence type="ECO:0000256" key="15">
    <source>
        <dbReference type="ARBA" id="ARBA00023136"/>
    </source>
</evidence>
<sequence length="1095" mass="123717">MFLLPAGNGARVEEHRADGAGAGRQEYDRYLASSKIMAAAYLDPNLNHTPNSSTKTHLGTGVERSPGAMERVLKVFHYFESNSEPTTWASIIRHGDATDVRGIIQKIVDSHKVKHVACYGFRLSHLRSEEVHWLHLDMGVSNVREKYELAHPPEEWKYELRIRYLPKGFLNQFTEDKPTLNFFYQQVKSDYMLEIADQVDQDIALKLGCLEIRRSYWEMRGNALEKKSNYEVLEKDVGLKRFFPRSLLDSVKAKTLRKLIQQTFRQFANLNREESILKFFEILSPVYRFDKECFKCALGSSWIISVELAIGPEEGISYLTDKGCNPTHLADFNQVQTIQYSNSEDKDRKGTLQLKIAGAPEPLTVTAPSLTIAENMADLIDGYCRLVHGATQSFIIRPQKEGERALPSIPKLANSEKQGVRTHAVSVSETDDYAEIIDEEDTYTMPSKSYGIDEARDYEIQRERIELGRCIGEGQFGDVHQGAYTSPENPALAVAIKTCKNCTSDSVREKFLQEALTMRQFDHPHIVKLIGVITENPVWIIMELCTLGELRSFLQVRKYSLDLASLILYAYQLSTALAYLESKRFVHRDIAARNVLVSSNDCVKLGDFGLSRYMEDSTYYKASKGKLPIKWMAPESINFRRFTSASDVWMFGVCMWEILMHGVKPFQGVKNNDVIGRIENGERLPMPPNCPPTLYSLMTKCWAYDPSRRPRFTELKAQLSTILEEEKVQQEERMRMESRRQVTVSWDSGGSDEAPPKPSRPGYPSPRSSEGFHPSPQHMVQTNHYQVSGYPGSHGITAVAGSIYPGQASLLDQTDSWNHRPQEISMWQPNVEDSATLDLRGIGQVLPTHLMEERLIRQQQEMEEDQRWLEKEERFLKPDVRLSRGSIDREDGGPQGPTGNQHIYQPVGKPDPAAPPKKPPRPGAPGHLSSLASLGSPGDNYNEGVKLQPQEISPPPTANLDRSNDRVYENVTGLVRAVIEMSSKIQPAPPEEYVPMVKEVGLALRTLLATVDETIPVLPASTHREIEMAQKLLNSDLGELINKMKLAQQYVMTSLQQEYKKQMLTAAHALAVDAKNLLDVIDQARLKALGQTRPH</sequence>
<keyword evidence="9" id="KW-0597">Phosphoprotein</keyword>
<proteinExistence type="predicted"/>
<dbReference type="SUPFAM" id="SSF54236">
    <property type="entry name" value="Ubiquitin-like"/>
    <property type="match status" value="1"/>
</dbReference>
<evidence type="ECO:0000256" key="16">
    <source>
        <dbReference type="ARBA" id="ARBA00023137"/>
    </source>
</evidence>
<dbReference type="GeneID" id="102982229"/>
<dbReference type="InterPro" id="IPR041390">
    <property type="entry name" value="FADK_N"/>
</dbReference>
<evidence type="ECO:0000256" key="7">
    <source>
        <dbReference type="ARBA" id="ARBA00022475"/>
    </source>
</evidence>
<dbReference type="InterPro" id="IPR000299">
    <property type="entry name" value="FERM_domain"/>
</dbReference>
<dbReference type="GO" id="GO:0051239">
    <property type="term" value="P:regulation of multicellular organismal process"/>
    <property type="evidence" value="ECO:0007669"/>
    <property type="project" value="UniProtKB-ARBA"/>
</dbReference>
<dbReference type="InterPro" id="IPR036137">
    <property type="entry name" value="Focal_adhe_kin_target_dom_sf"/>
</dbReference>
<dbReference type="PROSITE" id="PS50011">
    <property type="entry name" value="PROTEIN_KINASE_DOM"/>
    <property type="match status" value="1"/>
</dbReference>
<gene>
    <name evidence="30" type="primary">PTK2</name>
</gene>
<evidence type="ECO:0000256" key="18">
    <source>
        <dbReference type="ARBA" id="ARBA00023273"/>
    </source>
</evidence>
<keyword evidence="10" id="KW-0808">Transferase</keyword>
<evidence type="ECO:0000313" key="30">
    <source>
        <dbReference type="RefSeq" id="XP_028356139.1"/>
    </source>
</evidence>
<dbReference type="EC" id="2.7.10.2" evidence="5"/>
<evidence type="ECO:0000256" key="19">
    <source>
        <dbReference type="ARBA" id="ARBA00039644"/>
    </source>
</evidence>
<dbReference type="InterPro" id="IPR017441">
    <property type="entry name" value="Protein_kinase_ATP_BS"/>
</dbReference>
<dbReference type="SUPFAM" id="SSF50729">
    <property type="entry name" value="PH domain-like"/>
    <property type="match status" value="1"/>
</dbReference>
<dbReference type="InterPro" id="IPR011993">
    <property type="entry name" value="PH-like_dom_sf"/>
</dbReference>
<dbReference type="CDD" id="cd13190">
    <property type="entry name" value="FERM_C_FAK1"/>
    <property type="match status" value="1"/>
</dbReference>
<dbReference type="Gene3D" id="3.10.20.90">
    <property type="entry name" value="Phosphatidylinositol 3-kinase Catalytic Subunit, Chain A, domain 1"/>
    <property type="match status" value="1"/>
</dbReference>
<dbReference type="RefSeq" id="XP_028356139.1">
    <property type="nucleotide sequence ID" value="XM_028500338.2"/>
</dbReference>
<dbReference type="CTD" id="5747"/>
<dbReference type="PANTHER" id="PTHR46221">
    <property type="entry name" value="FERM AND PDZ DOMAIN-CONTAINING PROTEIN FAMILY MEMBER"/>
    <property type="match status" value="1"/>
</dbReference>
<dbReference type="InterPro" id="IPR011009">
    <property type="entry name" value="Kinase-like_dom_sf"/>
</dbReference>
<evidence type="ECO:0000256" key="25">
    <source>
        <dbReference type="PROSITE-ProRule" id="PRU10141"/>
    </source>
</evidence>
<dbReference type="InterPro" id="IPR005189">
    <property type="entry name" value="Focal_adhesion_kin_target_dom"/>
</dbReference>
<dbReference type="InterPro" id="IPR001245">
    <property type="entry name" value="Ser-Thr/Tyr_kinase_cat_dom"/>
</dbReference>
<feature type="compositionally biased region" description="Basic and acidic residues" evidence="26">
    <location>
        <begin position="879"/>
        <end position="892"/>
    </location>
</feature>
<dbReference type="PROSITE" id="PS50057">
    <property type="entry name" value="FERM_3"/>
    <property type="match status" value="1"/>
</dbReference>
<dbReference type="InterPro" id="IPR019748">
    <property type="entry name" value="FERM_central"/>
</dbReference>
<dbReference type="GO" id="GO:0008284">
    <property type="term" value="P:positive regulation of cell population proliferation"/>
    <property type="evidence" value="ECO:0007669"/>
    <property type="project" value="UniProtKB-ARBA"/>
</dbReference>
<evidence type="ECO:0000256" key="10">
    <source>
        <dbReference type="ARBA" id="ARBA00022679"/>
    </source>
</evidence>
<dbReference type="FunFam" id="2.30.29.30:FF:000058">
    <property type="entry name" value="focal adhesion kinase 1 isoform X1"/>
    <property type="match status" value="1"/>
</dbReference>
<dbReference type="SUPFAM" id="SSF47031">
    <property type="entry name" value="Second domain of FERM"/>
    <property type="match status" value="1"/>
</dbReference>
<feature type="domain" description="Protein kinase" evidence="27">
    <location>
        <begin position="465"/>
        <end position="723"/>
    </location>
</feature>